<comment type="function">
    <text evidence="5">Involved in formation and maintenance of cell shape.</text>
</comment>
<comment type="similarity">
    <text evidence="1 5">Belongs to the MreC family.</text>
</comment>
<dbReference type="PANTHER" id="PTHR34138">
    <property type="entry name" value="CELL SHAPE-DETERMINING PROTEIN MREC"/>
    <property type="match status" value="1"/>
</dbReference>
<dbReference type="NCBIfam" id="TIGR00219">
    <property type="entry name" value="mreC"/>
    <property type="match status" value="1"/>
</dbReference>
<dbReference type="Pfam" id="PF04085">
    <property type="entry name" value="MreC"/>
    <property type="match status" value="1"/>
</dbReference>
<evidence type="ECO:0000256" key="4">
    <source>
        <dbReference type="ARBA" id="ARBA00032089"/>
    </source>
</evidence>
<dbReference type="GO" id="GO:0008360">
    <property type="term" value="P:regulation of cell shape"/>
    <property type="evidence" value="ECO:0007669"/>
    <property type="project" value="UniProtKB-KW"/>
</dbReference>
<feature type="domain" description="Rod shape-determining protein MreC beta-barrel core" evidence="7">
    <location>
        <begin position="123"/>
        <end position="269"/>
    </location>
</feature>
<reference evidence="8" key="1">
    <citation type="submission" date="2020-09" db="EMBL/GenBank/DDBJ databases">
        <authorList>
            <person name="Yoon J.-W."/>
        </authorList>
    </citation>
    <scope>NUCLEOTIDE SEQUENCE</scope>
    <source>
        <strain evidence="8">KMU-158</strain>
    </source>
</reference>
<dbReference type="InterPro" id="IPR042175">
    <property type="entry name" value="Cell/Rod_MreC_2"/>
</dbReference>
<evidence type="ECO:0000256" key="5">
    <source>
        <dbReference type="PIRNR" id="PIRNR038471"/>
    </source>
</evidence>
<evidence type="ECO:0000313" key="8">
    <source>
        <dbReference type="EMBL" id="MBD2858765.1"/>
    </source>
</evidence>
<keyword evidence="3 5" id="KW-0133">Cell shape</keyword>
<evidence type="ECO:0000256" key="2">
    <source>
        <dbReference type="ARBA" id="ARBA00013855"/>
    </source>
</evidence>
<accession>A0A927C027</accession>
<keyword evidence="9" id="KW-1185">Reference proteome</keyword>
<keyword evidence="6" id="KW-0175">Coiled coil</keyword>
<comment type="caution">
    <text evidence="8">The sequence shown here is derived from an EMBL/GenBank/DDBJ whole genome shotgun (WGS) entry which is preliminary data.</text>
</comment>
<dbReference type="RefSeq" id="WP_190764309.1">
    <property type="nucleotide sequence ID" value="NZ_JACXLD010000003.1"/>
</dbReference>
<dbReference type="InterPro" id="IPR055342">
    <property type="entry name" value="MreC_beta-barrel_core"/>
</dbReference>
<sequence length="292" mass="31882">MKPVFSQRSSIGQRLLILGGLALMLIFLSQRLPFFEKLREKSSWLVAPFYWLVDTPSKIVADIRLQFASRNELLAENERLRAEALILEARMQKYVELSAENVRLRELMNSAERLRDTVVVAEVVGVAADPNRHVITVDKGSRQNAFVGQPVIDAQGLVGQLIEVGKLYSRVLMITDASHAVPVRVSRNGLRAVAQGTGLIDELRLAHVAATTDIRVGDILVSSGLGGRFPAGYPVGEVTEVLIDPGKPFAEVRARPLAELDRGRNLLLVFGKSGMLSEGDSSVQPEQAVPGA</sequence>
<proteinExistence type="inferred from homology"/>
<dbReference type="PANTHER" id="PTHR34138:SF1">
    <property type="entry name" value="CELL SHAPE-DETERMINING PROTEIN MREC"/>
    <property type="match status" value="1"/>
</dbReference>
<evidence type="ECO:0000313" key="9">
    <source>
        <dbReference type="Proteomes" id="UP000610558"/>
    </source>
</evidence>
<dbReference type="GO" id="GO:0005886">
    <property type="term" value="C:plasma membrane"/>
    <property type="evidence" value="ECO:0007669"/>
    <property type="project" value="TreeGrafter"/>
</dbReference>
<feature type="coiled-coil region" evidence="6">
    <location>
        <begin position="70"/>
        <end position="117"/>
    </location>
</feature>
<protein>
    <recommendedName>
        <fullName evidence="2 5">Cell shape-determining protein MreC</fullName>
    </recommendedName>
    <alternativeName>
        <fullName evidence="4 5">Cell shape protein MreC</fullName>
    </alternativeName>
</protein>
<dbReference type="EMBL" id="JACXLD010000003">
    <property type="protein sequence ID" value="MBD2858765.1"/>
    <property type="molecule type" value="Genomic_DNA"/>
</dbReference>
<evidence type="ECO:0000259" key="7">
    <source>
        <dbReference type="Pfam" id="PF04085"/>
    </source>
</evidence>
<evidence type="ECO:0000256" key="3">
    <source>
        <dbReference type="ARBA" id="ARBA00022960"/>
    </source>
</evidence>
<dbReference type="Proteomes" id="UP000610558">
    <property type="component" value="Unassembled WGS sequence"/>
</dbReference>
<dbReference type="Gene3D" id="2.40.10.340">
    <property type="entry name" value="Rod shape-determining protein MreC, domain 1"/>
    <property type="match status" value="1"/>
</dbReference>
<gene>
    <name evidence="8" type="primary">mreC</name>
    <name evidence="8" type="ORF">IB286_07050</name>
</gene>
<dbReference type="InterPro" id="IPR042177">
    <property type="entry name" value="Cell/Rod_1"/>
</dbReference>
<dbReference type="InterPro" id="IPR007221">
    <property type="entry name" value="MreC"/>
</dbReference>
<dbReference type="AlphaFoldDB" id="A0A927C027"/>
<evidence type="ECO:0000256" key="1">
    <source>
        <dbReference type="ARBA" id="ARBA00009369"/>
    </source>
</evidence>
<dbReference type="Gene3D" id="2.40.10.350">
    <property type="entry name" value="Rod shape-determining protein MreC, domain 2"/>
    <property type="match status" value="1"/>
</dbReference>
<dbReference type="PIRSF" id="PIRSF038471">
    <property type="entry name" value="MreC"/>
    <property type="match status" value="1"/>
</dbReference>
<organism evidence="8 9">
    <name type="scientific">Spongiibacter pelagi</name>
    <dbReference type="NCBI Taxonomy" id="2760804"/>
    <lineage>
        <taxon>Bacteria</taxon>
        <taxon>Pseudomonadati</taxon>
        <taxon>Pseudomonadota</taxon>
        <taxon>Gammaproteobacteria</taxon>
        <taxon>Cellvibrionales</taxon>
        <taxon>Spongiibacteraceae</taxon>
        <taxon>Spongiibacter</taxon>
    </lineage>
</organism>
<name>A0A927C027_9GAMM</name>
<evidence type="ECO:0000256" key="6">
    <source>
        <dbReference type="SAM" id="Coils"/>
    </source>
</evidence>